<sequence>MAGIDTHVPGKPAQVRSAADFLGKTLKSAVADAGEDSQRARSKARDGWEGESGEAYSGLSSELVKAADHQEGHLKEAGQKFDAYAYKLEAVQNRMADRRTRATGGGLTLSGEVITEPAPAESPGDLPAGSTPEESAAWDQKNAKFEAQNKKIELYNEIAKEVEDDNKDLQDWVDSNLKKFWSTVDGPSPLDVVIAAIKKLPPAMTGMYFDTNERRLTKYANHTRAEADRLRREADEAVRNRRSGHPGRRAAGEATDVRGNRATARGLDALGEGAERVARRLPVIGTVASIGFAGAEIANGESPSKVIVGEAAGVAGGALGAAAVVGGAALIGVGAPVIAVAAGAAAVGVVVGLGAEYAYENWVSDETREKIDDGLEAVGDAITFWD</sequence>
<dbReference type="InterPro" id="IPR038332">
    <property type="entry name" value="PPE_sf"/>
</dbReference>
<evidence type="ECO:0000313" key="3">
    <source>
        <dbReference type="Proteomes" id="UP000483261"/>
    </source>
</evidence>
<evidence type="ECO:0000313" key="2">
    <source>
        <dbReference type="EMBL" id="NGN91221.1"/>
    </source>
</evidence>
<dbReference type="EMBL" id="JAALAA010000001">
    <property type="protein sequence ID" value="NGN91221.1"/>
    <property type="molecule type" value="Genomic_DNA"/>
</dbReference>
<feature type="region of interest" description="Disordered" evidence="1">
    <location>
        <begin position="232"/>
        <end position="257"/>
    </location>
</feature>
<dbReference type="RefSeq" id="WP_165108654.1">
    <property type="nucleotide sequence ID" value="NZ_JAALAA010000001.1"/>
</dbReference>
<protein>
    <submittedName>
        <fullName evidence="2">Uncharacterized protein</fullName>
    </submittedName>
</protein>
<organism evidence="2 3">
    <name type="scientific">Nocardioides turkmenicus</name>
    <dbReference type="NCBI Taxonomy" id="2711220"/>
    <lineage>
        <taxon>Bacteria</taxon>
        <taxon>Bacillati</taxon>
        <taxon>Actinomycetota</taxon>
        <taxon>Actinomycetes</taxon>
        <taxon>Propionibacteriales</taxon>
        <taxon>Nocardioidaceae</taxon>
        <taxon>Nocardioides</taxon>
    </lineage>
</organism>
<keyword evidence="3" id="KW-1185">Reference proteome</keyword>
<reference evidence="2 3" key="1">
    <citation type="submission" date="2020-02" db="EMBL/GenBank/DDBJ databases">
        <title>Whole-genome analyses of novel actinobacteria.</title>
        <authorList>
            <person name="Sahin N."/>
        </authorList>
    </citation>
    <scope>NUCLEOTIDE SEQUENCE [LARGE SCALE GENOMIC DNA]</scope>
    <source>
        <strain evidence="2 3">KC13</strain>
    </source>
</reference>
<dbReference type="Proteomes" id="UP000483261">
    <property type="component" value="Unassembled WGS sequence"/>
</dbReference>
<name>A0A6M1QXS5_9ACTN</name>
<dbReference type="Gene3D" id="1.20.1260.20">
    <property type="entry name" value="PPE superfamily"/>
    <property type="match status" value="1"/>
</dbReference>
<dbReference type="AlphaFoldDB" id="A0A6M1QXS5"/>
<accession>A0A6M1QXS5</accession>
<comment type="caution">
    <text evidence="2">The sequence shown here is derived from an EMBL/GenBank/DDBJ whole genome shotgun (WGS) entry which is preliminary data.</text>
</comment>
<proteinExistence type="predicted"/>
<feature type="region of interest" description="Disordered" evidence="1">
    <location>
        <begin position="115"/>
        <end position="134"/>
    </location>
</feature>
<feature type="compositionally biased region" description="Basic and acidic residues" evidence="1">
    <location>
        <begin position="36"/>
        <end position="48"/>
    </location>
</feature>
<feature type="compositionally biased region" description="Basic and acidic residues" evidence="1">
    <location>
        <begin position="65"/>
        <end position="78"/>
    </location>
</feature>
<feature type="region of interest" description="Disordered" evidence="1">
    <location>
        <begin position="29"/>
        <end position="78"/>
    </location>
</feature>
<evidence type="ECO:0000256" key="1">
    <source>
        <dbReference type="SAM" id="MobiDB-lite"/>
    </source>
</evidence>
<gene>
    <name evidence="2" type="ORF">G5C66_00505</name>
</gene>